<keyword evidence="1" id="KW-0732">Signal</keyword>
<dbReference type="OrthoDB" id="5427875at2"/>
<evidence type="ECO:0000313" key="3">
    <source>
        <dbReference type="Proteomes" id="UP000198324"/>
    </source>
</evidence>
<feature type="signal peptide" evidence="1">
    <location>
        <begin position="1"/>
        <end position="27"/>
    </location>
</feature>
<dbReference type="SUPFAM" id="SSF48452">
    <property type="entry name" value="TPR-like"/>
    <property type="match status" value="3"/>
</dbReference>
<accession>A0A239D493</accession>
<reference evidence="2 3" key="1">
    <citation type="submission" date="2017-06" db="EMBL/GenBank/DDBJ databases">
        <authorList>
            <person name="Kim H.J."/>
            <person name="Triplett B.A."/>
        </authorList>
    </citation>
    <scope>NUCLEOTIDE SEQUENCE [LARGE SCALE GENOMIC DNA]</scope>
    <source>
        <strain evidence="2 3">DSM 13116</strain>
    </source>
</reference>
<sequence length="1039" mass="113201">MGGRRAIAVQAGAVLLSLLLFPSPACPAPRSIVPETERISDIEARRELARLLSLSESGRAEALDMLTGQLSLSPWDDETRLALVEVLARSGRVAEAETALHNLPAKTLAQPEIQERIGTAWFAAGRMDRAAEHFRRAHEGGRPVLRMLAKALAWSGDSSQARPLLETLAAENPADREIAVLLVRLRLADGDATGARELADRLVGSAPGDPLALAELADVETALGHAASARLLYAKAVAQAATTADKARLAERQTQAGKTWGAFGKAVVFWRKRAAQGDAAARLPLALAYVAAQREAEAEGELRGMLLNAPDSPDGRAARLALARLKVNGEAFAEALEVLHPLLPGNAPGDQPPAQAHEAVALAARAHWRRGDPQTSLALLATLPADAEPGLRVRLLRASGRNAEARSVLARARAHHPRDPEISFLALGDKAASRSQLDALTVPGAHSPAELVAWSQLYAAQGWRDAAIHCQRAALAADTDHFPARMALAETLAASQRYPEALTELDALATEFPDSSKVLLTRARVLSWDRRYADAQAAYAALSQADPGDPVPLREAARVHFWAKERPQALDAYALLLSPPVDAALAADLARTADAAGSQRLRGLAQDIAQSAEQGSQYHKYEALLPAGAQSSSLPEPGLDAALVRNLPAYRIQKAASLEARAKNASFDNRFARALPLYDKLLDFEPGNQEARFDQAQAACSLGLCSRERAAYARLLEIDPMHTLAGTALERLDRRTAPSLALRQNIWHEEGRGRLARILRLRTDLGVSATAHDDHRFSLTQHLWEESPRHAKTYEAVGQTLAWQGVFTSTLRGDAAWTNKRYSMAALDNVDTGRIRLEVSLDDVARVGFGYERTEELANEYALRKAILSDTVFADLRMSPSREWDIAAEVRAKSYSDGNTGDMQRLALGYLVTDFPRQLKAELSGERRNTDRQSQEVYAGADLVDILRPYWTPQEYTAAAFSLEWRHDLADLEFCGAPQHWYALRTTVGTDSENNPSVRLEAQWRYEFAGHWALEAKGLLHRSPKWDADGLWTGLGFGF</sequence>
<protein>
    <recommendedName>
        <fullName evidence="4">Tetratricopeptide repeat-containing protein</fullName>
    </recommendedName>
</protein>
<dbReference type="AlphaFoldDB" id="A0A239D493"/>
<dbReference type="Gene3D" id="1.25.40.10">
    <property type="entry name" value="Tetratricopeptide repeat domain"/>
    <property type="match status" value="4"/>
</dbReference>
<dbReference type="EMBL" id="FZOC01000011">
    <property type="protein sequence ID" value="SNS26681.1"/>
    <property type="molecule type" value="Genomic_DNA"/>
</dbReference>
<evidence type="ECO:0000313" key="2">
    <source>
        <dbReference type="EMBL" id="SNS26681.1"/>
    </source>
</evidence>
<dbReference type="RefSeq" id="WP_143337435.1">
    <property type="nucleotide sequence ID" value="NZ_FZOC01000011.1"/>
</dbReference>
<dbReference type="Proteomes" id="UP000198324">
    <property type="component" value="Unassembled WGS sequence"/>
</dbReference>
<proteinExistence type="predicted"/>
<dbReference type="InterPro" id="IPR011990">
    <property type="entry name" value="TPR-like_helical_dom_sf"/>
</dbReference>
<dbReference type="Pfam" id="PF14559">
    <property type="entry name" value="TPR_19"/>
    <property type="match status" value="2"/>
</dbReference>
<dbReference type="Pfam" id="PF13432">
    <property type="entry name" value="TPR_16"/>
    <property type="match status" value="2"/>
</dbReference>
<evidence type="ECO:0000256" key="1">
    <source>
        <dbReference type="SAM" id="SignalP"/>
    </source>
</evidence>
<feature type="chain" id="PRO_5012353630" description="Tetratricopeptide repeat-containing protein" evidence="1">
    <location>
        <begin position="28"/>
        <end position="1039"/>
    </location>
</feature>
<evidence type="ECO:0008006" key="4">
    <source>
        <dbReference type="Google" id="ProtNLM"/>
    </source>
</evidence>
<organism evidence="2 3">
    <name type="scientific">Humidesulfovibrio mexicanus</name>
    <dbReference type="NCBI Taxonomy" id="147047"/>
    <lineage>
        <taxon>Bacteria</taxon>
        <taxon>Pseudomonadati</taxon>
        <taxon>Thermodesulfobacteriota</taxon>
        <taxon>Desulfovibrionia</taxon>
        <taxon>Desulfovibrionales</taxon>
        <taxon>Desulfovibrionaceae</taxon>
        <taxon>Humidesulfovibrio</taxon>
    </lineage>
</organism>
<gene>
    <name evidence="2" type="ORF">SAMN04488503_0084</name>
</gene>
<keyword evidence="3" id="KW-1185">Reference proteome</keyword>
<name>A0A239D493_9BACT</name>